<dbReference type="HAMAP" id="MF_00456">
    <property type="entry name" value="ProB"/>
    <property type="match status" value="1"/>
</dbReference>
<dbReference type="Pfam" id="PF00696">
    <property type="entry name" value="AA_kinase"/>
    <property type="match status" value="1"/>
</dbReference>
<dbReference type="SUPFAM" id="SSF88697">
    <property type="entry name" value="PUA domain-like"/>
    <property type="match status" value="1"/>
</dbReference>
<dbReference type="PANTHER" id="PTHR43654">
    <property type="entry name" value="GLUTAMATE 5-KINASE"/>
    <property type="match status" value="1"/>
</dbReference>
<keyword evidence="7 8" id="KW-0067">ATP-binding</keyword>
<evidence type="ECO:0000313" key="11">
    <source>
        <dbReference type="Proteomes" id="UP000248614"/>
    </source>
</evidence>
<dbReference type="InterPro" id="IPR036974">
    <property type="entry name" value="PUA_sf"/>
</dbReference>
<feature type="binding site" evidence="8">
    <location>
        <begin position="233"/>
        <end position="239"/>
    </location>
    <ligand>
        <name>ATP</name>
        <dbReference type="ChEBI" id="CHEBI:30616"/>
    </ligand>
</feature>
<dbReference type="PRINTS" id="PR00474">
    <property type="entry name" value="GLU5KINASE"/>
</dbReference>
<dbReference type="Proteomes" id="UP000248614">
    <property type="component" value="Unassembled WGS sequence"/>
</dbReference>
<comment type="similarity">
    <text evidence="8">Belongs to the glutamate 5-kinase family.</text>
</comment>
<dbReference type="EMBL" id="QFNF01000010">
    <property type="protein sequence ID" value="PZO78815.1"/>
    <property type="molecule type" value="Genomic_DNA"/>
</dbReference>
<keyword evidence="5 8" id="KW-0547">Nucleotide-binding</keyword>
<dbReference type="GO" id="GO:0003723">
    <property type="term" value="F:RNA binding"/>
    <property type="evidence" value="ECO:0007669"/>
    <property type="project" value="InterPro"/>
</dbReference>
<organism evidence="10 11">
    <name type="scientific">Sphingomonas hengshuiensis</name>
    <dbReference type="NCBI Taxonomy" id="1609977"/>
    <lineage>
        <taxon>Bacteria</taxon>
        <taxon>Pseudomonadati</taxon>
        <taxon>Pseudomonadota</taxon>
        <taxon>Alphaproteobacteria</taxon>
        <taxon>Sphingomonadales</taxon>
        <taxon>Sphingomonadaceae</taxon>
        <taxon>Sphingomonas</taxon>
    </lineage>
</organism>
<dbReference type="InterPro" id="IPR005715">
    <property type="entry name" value="Glu_5kinase/COase_Synthase"/>
</dbReference>
<dbReference type="Gene3D" id="2.30.130.10">
    <property type="entry name" value="PUA domain"/>
    <property type="match status" value="1"/>
</dbReference>
<gene>
    <name evidence="8" type="primary">proB</name>
    <name evidence="10" type="ORF">DI632_05825</name>
</gene>
<evidence type="ECO:0000256" key="3">
    <source>
        <dbReference type="ARBA" id="ARBA00022650"/>
    </source>
</evidence>
<dbReference type="PANTHER" id="PTHR43654:SF1">
    <property type="entry name" value="ISOPENTENYL PHOSPHATE KINASE"/>
    <property type="match status" value="1"/>
</dbReference>
<dbReference type="PROSITE" id="PS00902">
    <property type="entry name" value="GLUTAMATE_5_KINASE"/>
    <property type="match status" value="1"/>
</dbReference>
<proteinExistence type="inferred from homology"/>
<keyword evidence="6 8" id="KW-0418">Kinase</keyword>
<dbReference type="GO" id="GO:0005829">
    <property type="term" value="C:cytosol"/>
    <property type="evidence" value="ECO:0007669"/>
    <property type="project" value="TreeGrafter"/>
</dbReference>
<feature type="binding site" evidence="8">
    <location>
        <begin position="190"/>
        <end position="191"/>
    </location>
    <ligand>
        <name>ATP</name>
        <dbReference type="ChEBI" id="CHEBI:30616"/>
    </ligand>
</feature>
<evidence type="ECO:0000256" key="7">
    <source>
        <dbReference type="ARBA" id="ARBA00022840"/>
    </source>
</evidence>
<feature type="binding site" evidence="8">
    <location>
        <position position="70"/>
    </location>
    <ligand>
        <name>substrate</name>
    </ligand>
</feature>
<dbReference type="InterPro" id="IPR002478">
    <property type="entry name" value="PUA"/>
</dbReference>
<dbReference type="CDD" id="cd04242">
    <property type="entry name" value="AAK_G5K_ProB"/>
    <property type="match status" value="1"/>
</dbReference>
<evidence type="ECO:0000256" key="6">
    <source>
        <dbReference type="ARBA" id="ARBA00022777"/>
    </source>
</evidence>
<reference evidence="10 11" key="1">
    <citation type="submission" date="2017-08" db="EMBL/GenBank/DDBJ databases">
        <title>Infants hospitalized years apart are colonized by the same room-sourced microbial strains.</title>
        <authorList>
            <person name="Brooks B."/>
            <person name="Olm M.R."/>
            <person name="Firek B.A."/>
            <person name="Baker R."/>
            <person name="Thomas B.C."/>
            <person name="Morowitz M.J."/>
            <person name="Banfield J.F."/>
        </authorList>
    </citation>
    <scope>NUCLEOTIDE SEQUENCE [LARGE SCALE GENOMIC DNA]</scope>
    <source>
        <strain evidence="10">S2_018_000_R3_110</strain>
    </source>
</reference>
<comment type="subcellular location">
    <subcellularLocation>
        <location evidence="8">Cytoplasm</location>
    </subcellularLocation>
</comment>
<evidence type="ECO:0000256" key="5">
    <source>
        <dbReference type="ARBA" id="ARBA00022741"/>
    </source>
</evidence>
<evidence type="ECO:0000256" key="4">
    <source>
        <dbReference type="ARBA" id="ARBA00022679"/>
    </source>
</evidence>
<comment type="caution">
    <text evidence="10">The sequence shown here is derived from an EMBL/GenBank/DDBJ whole genome shotgun (WGS) entry which is preliminary data.</text>
</comment>
<dbReference type="InterPro" id="IPR015947">
    <property type="entry name" value="PUA-like_sf"/>
</dbReference>
<keyword evidence="2 8" id="KW-0028">Amino-acid biosynthesis</keyword>
<evidence type="ECO:0000256" key="2">
    <source>
        <dbReference type="ARBA" id="ARBA00022605"/>
    </source>
</evidence>
<dbReference type="InterPro" id="IPR001048">
    <property type="entry name" value="Asp/Glu/Uridylate_kinase"/>
</dbReference>
<keyword evidence="4 8" id="KW-0808">Transferase</keyword>
<name>A0A2W5B6K6_9SPHN</name>
<dbReference type="NCBIfam" id="TIGR01027">
    <property type="entry name" value="proB"/>
    <property type="match status" value="1"/>
</dbReference>
<feature type="domain" description="PUA" evidence="9">
    <location>
        <begin position="297"/>
        <end position="379"/>
    </location>
</feature>
<dbReference type="FunFam" id="3.40.1160.10:FF:000018">
    <property type="entry name" value="Glutamate 5-kinase"/>
    <property type="match status" value="1"/>
</dbReference>
<dbReference type="CDD" id="cd21157">
    <property type="entry name" value="PUA_G5K"/>
    <property type="match status" value="1"/>
</dbReference>
<dbReference type="InterPro" id="IPR019797">
    <property type="entry name" value="Glutamate_5-kinase_CS"/>
</dbReference>
<dbReference type="Pfam" id="PF01472">
    <property type="entry name" value="PUA"/>
    <property type="match status" value="1"/>
</dbReference>
<sequence>MVADLSVPASPTRRGGELFATATCPRLVVKVGSALLIAPDGQPRRDWLASLVADIAARVAAGQQIVVVSSGAIALGARRLGLARGGRASLEDAQAAAATGQIALSSIWAELLGHHRLTAAQLLVTLDDLEDRRRYLNVSATLGRLLKLGVVPVVNENDSVATEEIRFGDNDRLAARVGAAARANGVILLSDIDGLYDSNPHGNPDAKLIPHVARIDATIAGMADARSSSGMGSGGMVSKIEAARIATGAGANLAIATGRIDHPLARFGDTGHGTVFTTPGNAPARKAWLSGGLTDRGSIRVDDGAARALAIGGSLLPAGAIGIEGGFMRGDLVRIVDAAGRVIARGLAEYDAADAARIVGRRSDELAELLGYAPRSALVHRNHMALL</sequence>
<feature type="binding site" evidence="8">
    <location>
        <position position="158"/>
    </location>
    <ligand>
        <name>substrate</name>
    </ligand>
</feature>
<dbReference type="SUPFAM" id="SSF53633">
    <property type="entry name" value="Carbamate kinase-like"/>
    <property type="match status" value="1"/>
</dbReference>
<dbReference type="PROSITE" id="PS50890">
    <property type="entry name" value="PUA"/>
    <property type="match status" value="1"/>
</dbReference>
<dbReference type="PIRSF" id="PIRSF000729">
    <property type="entry name" value="GK"/>
    <property type="match status" value="1"/>
</dbReference>
<evidence type="ECO:0000256" key="1">
    <source>
        <dbReference type="ARBA" id="ARBA00022490"/>
    </source>
</evidence>
<dbReference type="Gene3D" id="3.40.1160.10">
    <property type="entry name" value="Acetylglutamate kinase-like"/>
    <property type="match status" value="1"/>
</dbReference>
<dbReference type="GO" id="GO:0005524">
    <property type="term" value="F:ATP binding"/>
    <property type="evidence" value="ECO:0007669"/>
    <property type="project" value="UniProtKB-KW"/>
</dbReference>
<dbReference type="InterPro" id="IPR036393">
    <property type="entry name" value="AceGlu_kinase-like_sf"/>
</dbReference>
<dbReference type="GO" id="GO:0055129">
    <property type="term" value="P:L-proline biosynthetic process"/>
    <property type="evidence" value="ECO:0007669"/>
    <property type="project" value="UniProtKB-UniRule"/>
</dbReference>
<dbReference type="UniPathway" id="UPA00098">
    <property type="reaction ID" value="UER00359"/>
</dbReference>
<keyword evidence="1 8" id="KW-0963">Cytoplasm</keyword>
<dbReference type="InterPro" id="IPR011529">
    <property type="entry name" value="Glu_5kinase"/>
</dbReference>
<protein>
    <recommendedName>
        <fullName evidence="8">Glutamate 5-kinase</fullName>
        <ecNumber evidence="8">2.7.2.11</ecNumber>
    </recommendedName>
    <alternativeName>
        <fullName evidence="8">Gamma-glutamyl kinase</fullName>
        <shortName evidence="8">GK</shortName>
    </alternativeName>
</protein>
<feature type="binding site" evidence="8">
    <location>
        <position position="170"/>
    </location>
    <ligand>
        <name>substrate</name>
    </ligand>
</feature>
<evidence type="ECO:0000256" key="8">
    <source>
        <dbReference type="HAMAP-Rule" id="MF_00456"/>
    </source>
</evidence>
<evidence type="ECO:0000259" key="9">
    <source>
        <dbReference type="SMART" id="SM00359"/>
    </source>
</evidence>
<dbReference type="InterPro" id="IPR001057">
    <property type="entry name" value="Glu/AcGlu_kinase"/>
</dbReference>
<keyword evidence="3 8" id="KW-0641">Proline biosynthesis</keyword>
<comment type="function">
    <text evidence="8">Catalyzes the transfer of a phosphate group to glutamate to form L-glutamate 5-phosphate.</text>
</comment>
<evidence type="ECO:0000313" key="10">
    <source>
        <dbReference type="EMBL" id="PZO78815.1"/>
    </source>
</evidence>
<comment type="pathway">
    <text evidence="8">Amino-acid biosynthesis; L-proline biosynthesis; L-glutamate 5-semialdehyde from L-glutamate: step 1/2.</text>
</comment>
<dbReference type="InterPro" id="IPR041739">
    <property type="entry name" value="G5K_ProB"/>
</dbReference>
<dbReference type="AlphaFoldDB" id="A0A2W5B6K6"/>
<dbReference type="SMART" id="SM00359">
    <property type="entry name" value="PUA"/>
    <property type="match status" value="1"/>
</dbReference>
<dbReference type="GO" id="GO:0004349">
    <property type="term" value="F:glutamate 5-kinase activity"/>
    <property type="evidence" value="ECO:0007669"/>
    <property type="project" value="UniProtKB-UniRule"/>
</dbReference>
<dbReference type="EC" id="2.7.2.11" evidence="8"/>
<feature type="binding site" evidence="8">
    <location>
        <position position="30"/>
    </location>
    <ligand>
        <name>ATP</name>
        <dbReference type="ChEBI" id="CHEBI:30616"/>
    </ligand>
</feature>
<accession>A0A2W5B6K6</accession>
<comment type="catalytic activity">
    <reaction evidence="8">
        <text>L-glutamate + ATP = L-glutamyl 5-phosphate + ADP</text>
        <dbReference type="Rhea" id="RHEA:14877"/>
        <dbReference type="ChEBI" id="CHEBI:29985"/>
        <dbReference type="ChEBI" id="CHEBI:30616"/>
        <dbReference type="ChEBI" id="CHEBI:58274"/>
        <dbReference type="ChEBI" id="CHEBI:456216"/>
        <dbReference type="EC" id="2.7.2.11"/>
    </reaction>
</comment>